<keyword evidence="19" id="KW-1185">Reference proteome</keyword>
<dbReference type="CDD" id="cd17992">
    <property type="entry name" value="DEXHc_RecG"/>
    <property type="match status" value="1"/>
</dbReference>
<dbReference type="InterPro" id="IPR004609">
    <property type="entry name" value="ATP-dep_DNA_helicase_RecG"/>
</dbReference>
<dbReference type="CDD" id="cd04488">
    <property type="entry name" value="RecG_wedge_OBF"/>
    <property type="match status" value="1"/>
</dbReference>
<dbReference type="InterPro" id="IPR001650">
    <property type="entry name" value="Helicase_C-like"/>
</dbReference>
<keyword evidence="7 15" id="KW-0067">ATP-binding</keyword>
<dbReference type="EMBL" id="AZCX01000001">
    <property type="protein sequence ID" value="KRK49292.1"/>
    <property type="molecule type" value="Genomic_DNA"/>
</dbReference>
<dbReference type="Pfam" id="PF19833">
    <property type="entry name" value="RecG_dom3_C"/>
    <property type="match status" value="1"/>
</dbReference>
<dbReference type="STRING" id="1302272.FC96_GL000216"/>
<evidence type="ECO:0000256" key="13">
    <source>
        <dbReference type="ARBA" id="ARBA00034808"/>
    </source>
</evidence>
<keyword evidence="3 15" id="KW-0547">Nucleotide-binding</keyword>
<dbReference type="GO" id="GO:0006281">
    <property type="term" value="P:DNA repair"/>
    <property type="evidence" value="ECO:0007669"/>
    <property type="project" value="UniProtKB-UniRule"/>
</dbReference>
<protein>
    <recommendedName>
        <fullName evidence="2 15">ATP-dependent DNA helicase RecG</fullName>
        <ecNumber evidence="13 15">5.6.2.4</ecNumber>
    </recommendedName>
</protein>
<dbReference type="NCBIfam" id="NF008168">
    <property type="entry name" value="PRK10917.2-2"/>
    <property type="match status" value="1"/>
</dbReference>
<name>A0A0R1HS71_9LACO</name>
<evidence type="ECO:0000256" key="6">
    <source>
        <dbReference type="ARBA" id="ARBA00022806"/>
    </source>
</evidence>
<accession>A0A0R1HS71</accession>
<dbReference type="GO" id="GO:0003677">
    <property type="term" value="F:DNA binding"/>
    <property type="evidence" value="ECO:0007669"/>
    <property type="project" value="UniProtKB-KW"/>
</dbReference>
<keyword evidence="9 15" id="KW-0233">DNA recombination</keyword>
<dbReference type="InterPro" id="IPR033454">
    <property type="entry name" value="RecG_wedge"/>
</dbReference>
<dbReference type="PROSITE" id="PS51194">
    <property type="entry name" value="HELICASE_CTER"/>
    <property type="match status" value="1"/>
</dbReference>
<evidence type="ECO:0000256" key="12">
    <source>
        <dbReference type="ARBA" id="ARBA00034617"/>
    </source>
</evidence>
<evidence type="ECO:0000256" key="1">
    <source>
        <dbReference type="ARBA" id="ARBA00007504"/>
    </source>
</evidence>
<evidence type="ECO:0000256" key="2">
    <source>
        <dbReference type="ARBA" id="ARBA00017846"/>
    </source>
</evidence>
<reference evidence="18 19" key="1">
    <citation type="journal article" date="2015" name="Genome Announc.">
        <title>Expanding the biotechnology potential of lactobacilli through comparative genomics of 213 strains and associated genera.</title>
        <authorList>
            <person name="Sun Z."/>
            <person name="Harris H.M."/>
            <person name="McCann A."/>
            <person name="Guo C."/>
            <person name="Argimon S."/>
            <person name="Zhang W."/>
            <person name="Yang X."/>
            <person name="Jeffery I.B."/>
            <person name="Cooney J.C."/>
            <person name="Kagawa T.F."/>
            <person name="Liu W."/>
            <person name="Song Y."/>
            <person name="Salvetti E."/>
            <person name="Wrobel A."/>
            <person name="Rasinkangas P."/>
            <person name="Parkhill J."/>
            <person name="Rea M.C."/>
            <person name="O'Sullivan O."/>
            <person name="Ritari J."/>
            <person name="Douillard F.P."/>
            <person name="Paul Ross R."/>
            <person name="Yang R."/>
            <person name="Briner A.E."/>
            <person name="Felis G.E."/>
            <person name="de Vos W.M."/>
            <person name="Barrangou R."/>
            <person name="Klaenhammer T.R."/>
            <person name="Caufield P.W."/>
            <person name="Cui Y."/>
            <person name="Zhang H."/>
            <person name="O'Toole P.W."/>
        </authorList>
    </citation>
    <scope>NUCLEOTIDE SEQUENCE [LARGE SCALE GENOMIC DNA]</scope>
    <source>
        <strain evidence="18 19">JCM 15530</strain>
    </source>
</reference>
<evidence type="ECO:0000259" key="17">
    <source>
        <dbReference type="PROSITE" id="PS51194"/>
    </source>
</evidence>
<gene>
    <name evidence="18" type="ORF">FC96_GL000216</name>
</gene>
<evidence type="ECO:0000256" key="4">
    <source>
        <dbReference type="ARBA" id="ARBA00022763"/>
    </source>
</evidence>
<dbReference type="SMART" id="SM00487">
    <property type="entry name" value="DEXDc"/>
    <property type="match status" value="1"/>
</dbReference>
<dbReference type="Pfam" id="PF00270">
    <property type="entry name" value="DEAD"/>
    <property type="match status" value="1"/>
</dbReference>
<dbReference type="GO" id="GO:0016887">
    <property type="term" value="F:ATP hydrolysis activity"/>
    <property type="evidence" value="ECO:0007669"/>
    <property type="project" value="RHEA"/>
</dbReference>
<evidence type="ECO:0000256" key="14">
    <source>
        <dbReference type="ARBA" id="ARBA00048988"/>
    </source>
</evidence>
<comment type="caution">
    <text evidence="18">The sequence shown here is derived from an EMBL/GenBank/DDBJ whole genome shotgun (WGS) entry which is preliminary data.</text>
</comment>
<dbReference type="PATRIC" id="fig|1302272.5.peg.213"/>
<dbReference type="EC" id="5.6.2.4" evidence="13 15"/>
<dbReference type="GO" id="GO:0043138">
    <property type="term" value="F:3'-5' DNA helicase activity"/>
    <property type="evidence" value="ECO:0007669"/>
    <property type="project" value="UniProtKB-EC"/>
</dbReference>
<dbReference type="Pfam" id="PF00271">
    <property type="entry name" value="Helicase_C"/>
    <property type="match status" value="1"/>
</dbReference>
<dbReference type="GO" id="GO:0005524">
    <property type="term" value="F:ATP binding"/>
    <property type="evidence" value="ECO:0007669"/>
    <property type="project" value="UniProtKB-KW"/>
</dbReference>
<dbReference type="InterPro" id="IPR027417">
    <property type="entry name" value="P-loop_NTPase"/>
</dbReference>
<dbReference type="PANTHER" id="PTHR47964:SF1">
    <property type="entry name" value="ATP-DEPENDENT DNA HELICASE HOMOLOG RECG, CHLOROPLASTIC"/>
    <property type="match status" value="1"/>
</dbReference>
<evidence type="ECO:0000256" key="15">
    <source>
        <dbReference type="RuleBase" id="RU363016"/>
    </source>
</evidence>
<dbReference type="InterPro" id="IPR012340">
    <property type="entry name" value="NA-bd_OB-fold"/>
</dbReference>
<keyword evidence="6 15" id="KW-0347">Helicase</keyword>
<dbReference type="Proteomes" id="UP000050911">
    <property type="component" value="Unassembled WGS sequence"/>
</dbReference>
<evidence type="ECO:0000256" key="10">
    <source>
        <dbReference type="ARBA" id="ARBA00023204"/>
    </source>
</evidence>
<evidence type="ECO:0000313" key="19">
    <source>
        <dbReference type="Proteomes" id="UP000050911"/>
    </source>
</evidence>
<dbReference type="GO" id="GO:0006310">
    <property type="term" value="P:DNA recombination"/>
    <property type="evidence" value="ECO:0007669"/>
    <property type="project" value="UniProtKB-UniRule"/>
</dbReference>
<proteinExistence type="inferred from homology"/>
<comment type="function">
    <text evidence="15">Plays a critical role in recombination and DNA repair. Helps process Holliday junction intermediates to mature products by catalyzing branch migration. Has replication fork regression activity, unwinds stalled or blocked replication forks to make a HJ that can be resolved. Has a DNA unwinding activity characteristic of a DNA helicase with 3'-5' polarity.</text>
</comment>
<keyword evidence="8" id="KW-0238">DNA-binding</keyword>
<dbReference type="InterPro" id="IPR014001">
    <property type="entry name" value="Helicase_ATP-bd"/>
</dbReference>
<dbReference type="NCBIfam" id="NF008165">
    <property type="entry name" value="PRK10917.1-3"/>
    <property type="match status" value="1"/>
</dbReference>
<keyword evidence="11" id="KW-0413">Isomerase</keyword>
<dbReference type="SUPFAM" id="SSF50249">
    <property type="entry name" value="Nucleic acid-binding proteins"/>
    <property type="match status" value="1"/>
</dbReference>
<dbReference type="SMART" id="SM00490">
    <property type="entry name" value="HELICc"/>
    <property type="match status" value="1"/>
</dbReference>
<dbReference type="PROSITE" id="PS51192">
    <property type="entry name" value="HELICASE_ATP_BIND_1"/>
    <property type="match status" value="1"/>
</dbReference>
<dbReference type="InterPro" id="IPR047112">
    <property type="entry name" value="RecG/Mfd"/>
</dbReference>
<comment type="catalytic activity">
    <reaction evidence="12 15">
        <text>Couples ATP hydrolysis with the unwinding of duplex DNA by translocating in the 3'-5' direction.</text>
        <dbReference type="EC" id="5.6.2.4"/>
    </reaction>
</comment>
<evidence type="ECO:0000256" key="5">
    <source>
        <dbReference type="ARBA" id="ARBA00022801"/>
    </source>
</evidence>
<dbReference type="Gene3D" id="3.40.50.300">
    <property type="entry name" value="P-loop containing nucleotide triphosphate hydrolases"/>
    <property type="match status" value="2"/>
</dbReference>
<dbReference type="AlphaFoldDB" id="A0A0R1HS71"/>
<dbReference type="NCBIfam" id="TIGR00643">
    <property type="entry name" value="recG"/>
    <property type="match status" value="1"/>
</dbReference>
<comment type="similarity">
    <text evidence="1 15">Belongs to the helicase family. RecG subfamily.</text>
</comment>
<feature type="domain" description="Helicase C-terminal" evidence="17">
    <location>
        <begin position="468"/>
        <end position="628"/>
    </location>
</feature>
<organism evidence="18 19">
    <name type="scientific">Secundilactobacillus kimchicus JCM 15530</name>
    <dbReference type="NCBI Taxonomy" id="1302272"/>
    <lineage>
        <taxon>Bacteria</taxon>
        <taxon>Bacillati</taxon>
        <taxon>Bacillota</taxon>
        <taxon>Bacilli</taxon>
        <taxon>Lactobacillales</taxon>
        <taxon>Lactobacillaceae</taxon>
        <taxon>Secundilactobacillus</taxon>
    </lineage>
</organism>
<feature type="domain" description="Helicase ATP-binding" evidence="16">
    <location>
        <begin position="288"/>
        <end position="449"/>
    </location>
</feature>
<evidence type="ECO:0000256" key="11">
    <source>
        <dbReference type="ARBA" id="ARBA00023235"/>
    </source>
</evidence>
<sequence>MAVTQSVAGTLFCKFRGKKGNDVKLTDSVATLPGVGPKRLAALAALGIDTIESLLTYYPFRYEDLSVKPLNELTDQEQVTLKGIVAAPPTLTHFGRRKSRLNFRLLIGQDIVPVTFFNQPWLQKSVAADAPLMVYGRFDAKRMALNGMKIIGTNPDDPMAPIYPANANIRQTTIRQLIVAAWEQYQTAIEAIIPPAIVAHYHLMDRRQMIHDMHFPADSDAASQARRSAKFEEFFLFQIRLQALKHRDQTQQGIAINYDNEQLKRLISTLPYELTGAQKRVVNEICLDLKRPIHMNRLLQGDVGSGKTVVAALVMYAAITGGFQAALMAPTEILAEQHANNLQAIFDGFPVNIALLTGSTKAAARREILPRIENGEINLIVGTHALIQDTVNYHQLGLVVIDEQHRFGVGQRQALREKGMNADVLAMTATPIPRTLAITSYGEMDVSVIDELPAGRKPVTTRWIKDAQIDSAVQFVKAQLAAGHQSYVVTPLIEESEAVDMRNAQAIYERFSTLFSPTYQVGLLHGRMRNDEKEAVMTAFKAKDFQVLVATTVIEVGVDVKDATVMMIYDADHFGLAQLHQLRGRVGRSDQQAYCILIADPKNEYGVQRMEVMTQTNDGFVLSQKDLELRGAGDVLGKKQSGVPDFKVGDPVADLTMLSVAQQEAKKLTDDADWQTQPTNQVLVHYLNAQSDHEYMFD</sequence>
<evidence type="ECO:0000259" key="16">
    <source>
        <dbReference type="PROSITE" id="PS51192"/>
    </source>
</evidence>
<dbReference type="Gene3D" id="2.40.50.140">
    <property type="entry name" value="Nucleic acid-binding proteins"/>
    <property type="match status" value="1"/>
</dbReference>
<keyword evidence="4 15" id="KW-0227">DNA damage</keyword>
<comment type="catalytic activity">
    <reaction evidence="14 15">
        <text>ATP + H2O = ADP + phosphate + H(+)</text>
        <dbReference type="Rhea" id="RHEA:13065"/>
        <dbReference type="ChEBI" id="CHEBI:15377"/>
        <dbReference type="ChEBI" id="CHEBI:15378"/>
        <dbReference type="ChEBI" id="CHEBI:30616"/>
        <dbReference type="ChEBI" id="CHEBI:43474"/>
        <dbReference type="ChEBI" id="CHEBI:456216"/>
        <dbReference type="EC" id="5.6.2.4"/>
    </reaction>
</comment>
<dbReference type="PANTHER" id="PTHR47964">
    <property type="entry name" value="ATP-DEPENDENT DNA HELICASE HOMOLOG RECG, CHLOROPLASTIC"/>
    <property type="match status" value="1"/>
</dbReference>
<evidence type="ECO:0000256" key="3">
    <source>
        <dbReference type="ARBA" id="ARBA00022741"/>
    </source>
</evidence>
<evidence type="ECO:0000313" key="18">
    <source>
        <dbReference type="EMBL" id="KRK49292.1"/>
    </source>
</evidence>
<keyword evidence="10 15" id="KW-0234">DNA repair</keyword>
<dbReference type="SUPFAM" id="SSF52540">
    <property type="entry name" value="P-loop containing nucleoside triphosphate hydrolases"/>
    <property type="match status" value="2"/>
</dbReference>
<dbReference type="InterPro" id="IPR045562">
    <property type="entry name" value="RecG_dom3_C"/>
</dbReference>
<dbReference type="InterPro" id="IPR011545">
    <property type="entry name" value="DEAD/DEAH_box_helicase_dom"/>
</dbReference>
<dbReference type="Pfam" id="PF17191">
    <property type="entry name" value="RecG_wedge"/>
    <property type="match status" value="1"/>
</dbReference>
<evidence type="ECO:0000256" key="7">
    <source>
        <dbReference type="ARBA" id="ARBA00022840"/>
    </source>
</evidence>
<evidence type="ECO:0000256" key="9">
    <source>
        <dbReference type="ARBA" id="ARBA00023172"/>
    </source>
</evidence>
<evidence type="ECO:0000256" key="8">
    <source>
        <dbReference type="ARBA" id="ARBA00023125"/>
    </source>
</evidence>
<keyword evidence="5 15" id="KW-0378">Hydrolase</keyword>